<reference evidence="8 9" key="1">
    <citation type="submission" date="2016-05" db="EMBL/GenBank/DDBJ databases">
        <title>Nuclear genome of Blastocystis sp. subtype 1 NandII.</title>
        <authorList>
            <person name="Gentekaki E."/>
            <person name="Curtis B."/>
            <person name="Stairs C."/>
            <person name="Eme L."/>
            <person name="Herman E."/>
            <person name="Klimes V."/>
            <person name="Arias M.C."/>
            <person name="Elias M."/>
            <person name="Hilliou F."/>
            <person name="Klute M."/>
            <person name="Malik S.-B."/>
            <person name="Pightling A."/>
            <person name="Rachubinski R."/>
            <person name="Salas D."/>
            <person name="Schlacht A."/>
            <person name="Suga H."/>
            <person name="Archibald J."/>
            <person name="Ball S.G."/>
            <person name="Clark G."/>
            <person name="Dacks J."/>
            <person name="Van Der Giezen M."/>
            <person name="Tsaousis A."/>
            <person name="Roger A."/>
        </authorList>
    </citation>
    <scope>NUCLEOTIDE SEQUENCE [LARGE SCALE GENOMIC DNA]</scope>
    <source>
        <strain evidence="9">ATCC 50177 / NandII</strain>
    </source>
</reference>
<dbReference type="STRING" id="478820.A0A196SMQ3"/>
<evidence type="ECO:0000256" key="3">
    <source>
        <dbReference type="SAM" id="MobiDB-lite"/>
    </source>
</evidence>
<dbReference type="PROSITE" id="PS50227">
    <property type="entry name" value="G_PROTEIN_RECEP_F2_3"/>
    <property type="match status" value="10"/>
</dbReference>
<keyword evidence="1" id="KW-0245">EGF-like domain</keyword>
<dbReference type="PANTHER" id="PTHR24033:SF151">
    <property type="entry name" value="NOTCH 2"/>
    <property type="match status" value="1"/>
</dbReference>
<dbReference type="SMART" id="SM00008">
    <property type="entry name" value="HormR"/>
    <property type="match status" value="6"/>
</dbReference>
<dbReference type="EMBL" id="LXWW01000028">
    <property type="protein sequence ID" value="OAO17487.1"/>
    <property type="molecule type" value="Genomic_DNA"/>
</dbReference>
<dbReference type="PANTHER" id="PTHR24033">
    <property type="entry name" value="EGF-LIKE DOMAIN-CONTAINING PROTEIN"/>
    <property type="match status" value="1"/>
</dbReference>
<dbReference type="Gene3D" id="2.10.25.10">
    <property type="entry name" value="Laminin"/>
    <property type="match status" value="1"/>
</dbReference>
<feature type="domain" description="EGF-like" evidence="6">
    <location>
        <begin position="2381"/>
        <end position="2414"/>
    </location>
</feature>
<feature type="chain" id="PRO_5008274719" evidence="5">
    <location>
        <begin position="19"/>
        <end position="2782"/>
    </location>
</feature>
<feature type="domain" description="G-protein coupled receptors family 2 profile 1" evidence="7">
    <location>
        <begin position="940"/>
        <end position="986"/>
    </location>
</feature>
<evidence type="ECO:0000256" key="2">
    <source>
        <dbReference type="SAM" id="Coils"/>
    </source>
</evidence>
<dbReference type="GO" id="GO:0016020">
    <property type="term" value="C:membrane"/>
    <property type="evidence" value="ECO:0007669"/>
    <property type="project" value="InterPro"/>
</dbReference>
<evidence type="ECO:0000313" key="9">
    <source>
        <dbReference type="Proteomes" id="UP000078348"/>
    </source>
</evidence>
<keyword evidence="9" id="KW-1185">Reference proteome</keyword>
<feature type="domain" description="G-protein coupled receptors family 2 profile 1" evidence="7">
    <location>
        <begin position="1233"/>
        <end position="1280"/>
    </location>
</feature>
<dbReference type="InterPro" id="IPR000742">
    <property type="entry name" value="EGF"/>
</dbReference>
<comment type="caution">
    <text evidence="1">Lacks conserved residue(s) required for the propagation of feature annotation.</text>
</comment>
<feature type="domain" description="G-protein coupled receptors family 2 profile 1" evidence="7">
    <location>
        <begin position="1058"/>
        <end position="1126"/>
    </location>
</feature>
<keyword evidence="5" id="KW-0732">Signal</keyword>
<feature type="disulfide bond" evidence="1">
    <location>
        <begin position="2404"/>
        <end position="2413"/>
    </location>
</feature>
<dbReference type="SMART" id="SM00181">
    <property type="entry name" value="EGF"/>
    <property type="match status" value="2"/>
</dbReference>
<dbReference type="InterPro" id="IPR036445">
    <property type="entry name" value="GPCR_2_extracell_dom_sf"/>
</dbReference>
<protein>
    <submittedName>
        <fullName evidence="8">Uncharacterized protein</fullName>
    </submittedName>
</protein>
<keyword evidence="4" id="KW-0472">Membrane</keyword>
<feature type="transmembrane region" description="Helical" evidence="4">
    <location>
        <begin position="2608"/>
        <end position="2630"/>
    </location>
</feature>
<evidence type="ECO:0000256" key="4">
    <source>
        <dbReference type="SAM" id="Phobius"/>
    </source>
</evidence>
<dbReference type="Gene3D" id="4.10.1240.10">
    <property type="entry name" value="GPCR, family 2, extracellular hormone receptor domain"/>
    <property type="match status" value="7"/>
</dbReference>
<keyword evidence="4" id="KW-0812">Transmembrane</keyword>
<dbReference type="PROSITE" id="PS50026">
    <property type="entry name" value="EGF_3"/>
    <property type="match status" value="1"/>
</dbReference>
<feature type="domain" description="G-protein coupled receptors family 2 profile 1" evidence="7">
    <location>
        <begin position="501"/>
        <end position="581"/>
    </location>
</feature>
<dbReference type="PROSITE" id="PS01186">
    <property type="entry name" value="EGF_2"/>
    <property type="match status" value="1"/>
</dbReference>
<feature type="domain" description="G-protein coupled receptors family 2 profile 1" evidence="7">
    <location>
        <begin position="1282"/>
        <end position="1325"/>
    </location>
</feature>
<feature type="domain" description="G-protein coupled receptors family 2 profile 1" evidence="7">
    <location>
        <begin position="827"/>
        <end position="882"/>
    </location>
</feature>
<sequence length="2782" mass="297650">MNSYSYVLIALTMVSVLATSTPLLTVVSVDAGDYYATVTVRMSESGYVYAYPLPADVQIAPDDETIVTYGYSAIATAGEDTRIIVEELEARSSYTLFVTGRDEAGQMSSPSRLIRVVTTLPPTPPHLVMEGYTAEKESVILRYSMNAEGTIWCRAYTEEERPYATVEGVYKSVRGLPVTAHVSSSYAIGELEPNTDYYTFCVAENLRQVAMNNTLQSTELHVVTLVDPPHFAYLGNSVTYNSITLQGMYNVRAAVYNYTVVRTADYEFPSAAQLKEGEPKSVLRHTAFAMEWSSLRNATEYAVSIYAEDHKGVASDQSVASTTFFITTDAIRCAAADGWDSAMGGTWARQACELGFRGEVRRWCDGEGVWGETVSDCERNYCEAVGEWARSPSLTEVTAPCVPGFTGTMTRVCGADGVWGAVDLTQCVQITCAAEGDWPETGALTNAAIGCGAGFFGERTRFCDVTGAWGEVVETECRPKRICAAEGAWEAAYEGDVVVHPCAAGFVGQISRLCALGGTWSEATSTCERRTCAEQGIWGETPANTTAMIPCPLGESGFMTRVCDLEGVWGVANTTQCRQIFCEQQGVWNRTLAGLTIPGPCRDGEYGESHRLCTYAGTWAPVDYEQCFQQGCGEDAGWPSTPARVTLRRDCGAGYRGYQYRHCMADGAWGAVEDGDCERLRCPAVSGFPATDSLEHVEVACGEHFEGRMTADCDRHGVWTNVDVTHCVPIPTCGEDGVWPETNVATTRVLSCGAGISGSMSRACSADGVWGEPDKSECVQLTCAAEGEWPTTNAGLTAFKPCGGGKFGFIRRACSLEGVWGDVVGDYCYDVWCVGIEGWPDTAGGQNATLPCSAGFSGEQRRLCTTTGEWSPVDDSQCEMITCPGDEHWPQTIHNTPNVRVRCPRGYSGWMYRDCDGEGVWGAVRDEQCIRKYCLPDGGWPLTPSLTTVHNGCPTGFTGSVNRECGDGVWGEVRYDCERVACPAEDGWSALGGATQARECGRGYNGTMSRACSAAGEWQEIDRSECVQITCPAFGEWSEAVVDEVQVRACATGLKILTCSETGRWLGDPDTCYTNFCAAEGKWPFTVPGTLQSASCPTGYEGSMTRYCSASGVWGEVDESRCVKQVCPAEEAWPDTPRNTVATIACPANSYGEQHRECLMSGVWGSVDRSACVAHSCAEDGAWPMTPIGGAITLTCGLGQRGFRTRSCGAGGVWAEADESNCVQIVCYKDGAWPTTNALETAELPCPAGQLGALRRSCSAGGVWGEAENTCHDPTCAAEGDWPETVVEKEVTIACPLGYAGTYSRRCGADQQWGEPDLSTCTRLHCAAEGIWVTTNTLTNATLSCGGDLRGEITRYCDVDQRWHAPDDSQCRPNYCAAEDGWPTTYPGRNASLACAAGYRGMRSRFCNEEAFWEAADEAACLLIPVPSTLAFTPQAYYISLHTLFPIATHLYLLARRATTTAPSVSDVVSKGSHVLCTANRVCMGVASALQPVTAYDVYYWFVSEAGAEPTAAITTMMRRVQTLAVVPFALTVEGVGAEPQHLNVRVSMEGRGGRVWCRVHETDFVPTVEQLKRTTPAELRDGATSAVKRIDDLAANTAYFGYCYAEDAYGDRMSNSVESTRFAVTTRAEALWWNATLAANSTTAAVEAASNRNLTFCCVLRRDEEPVAFDDVMNGGLCVAVPALQPTTLFSGVEDNTQYWVTCAARTDSFEELLFDAPAPLLTAARAPILALEAVRPTYHSLEVTLRSDRPGHAWCLALSEAESTASTVPSVEAIKEGAAGTLVADGLADVYVEGLAAETLYQVWCYAETAEGLPMQNTLQSLHVAQRTFPYAPVLTVLSHAAAADHVVLVLGTTVPAAVRCLAQTEKGAPSVLAFEGLPAVEVEATGEYRIDGLAEATAYFAYCMATDALGQPMMNAVAETETAFTTPLDTPQVFVALQHQAELAALLSVIPSAAGQVWCTASHEDEVVLTPAQLKLAAEAHAVEPGVPLLVAFEALAAHYSYQAYCYIENARGVGMAEPLASTRVLFTTPDYPVLTLTLSAADSGAVDLDLAVSTPAMAFCRAREDAPNQLPPTDAWILEGAALNVTQAALPNYLTLSGLNPSSHYSVYCTAQTPAGLLSLQALAQRTVAATTAADTTAPAVVFSSATEYTVTAQPLNLTVSFAKAIQSLDEAQLQLANCRVLSSLRYANNLFFFLLAPLAHGVFSFTVPAGAVVDLHGNVNAAATFTRYYAEGFLTTSLTALRPLYADLQVRYTYPATVACVLRDARATLNCSALMADPAAVSSAVEAEVPATLRLEPLQLNHTAYAYCCAVEANDVEMSNSVQSTELTLAVGWLDCPVVAGEVCSAHGTCDRGEACACDAGFYEAACDRACPGLMTVADGARECSGHGTCRHGAYTCKCEEGFEGDACLLREATGAVPAEGRVFVYAVLAMTLQTPFATAFETQEARYALQSFFAKQFGVSRGDTAMKEWSAAAAEGRRLAEGAAVNATLLLSVPAASEATARQFFTDPVAVESARQMLARDGQPLAALEAMRVERVFAQRADQSDVYSCYDGVLSAEEADVDCGGVCSAKCAAGKRCAVDGDCASGACKEGTCQRFRVTAGVVWVIVVLVIVVVAVIVAMVLVLRGRKPGAEAKAAEKEIEMVRQRKEAEIADLEKLDAQEEADLQKLEKHVKRKHRHAARNGGSQTVPAPAIPTESAAEVPAPAIPTESAEEVPAPAIPTESTAELPTDSMIATAGSTIRDITEIPENGARPTEVDDTENALPEATPDESGQRRD</sequence>
<dbReference type="PROSITE" id="PS00022">
    <property type="entry name" value="EGF_1"/>
    <property type="match status" value="1"/>
</dbReference>
<evidence type="ECO:0000256" key="1">
    <source>
        <dbReference type="PROSITE-ProRule" id="PRU00076"/>
    </source>
</evidence>
<dbReference type="OrthoDB" id="527990at2759"/>
<dbReference type="Proteomes" id="UP000078348">
    <property type="component" value="Unassembled WGS sequence"/>
</dbReference>
<keyword evidence="1" id="KW-1015">Disulfide bond</keyword>
<feature type="region of interest" description="Disordered" evidence="3">
    <location>
        <begin position="2744"/>
        <end position="2782"/>
    </location>
</feature>
<accession>A0A196SMQ3</accession>
<dbReference type="InterPro" id="IPR051830">
    <property type="entry name" value="NOTCH_homolog"/>
</dbReference>
<feature type="domain" description="G-protein coupled receptors family 2 profile 1" evidence="7">
    <location>
        <begin position="1133"/>
        <end position="1176"/>
    </location>
</feature>
<proteinExistence type="predicted"/>
<keyword evidence="2" id="KW-0175">Coiled coil</keyword>
<dbReference type="GO" id="GO:0004930">
    <property type="term" value="F:G protein-coupled receptor activity"/>
    <property type="evidence" value="ECO:0007669"/>
    <property type="project" value="InterPro"/>
</dbReference>
<feature type="domain" description="G-protein coupled receptors family 2 profile 1" evidence="7">
    <location>
        <begin position="351"/>
        <end position="431"/>
    </location>
</feature>
<evidence type="ECO:0000256" key="5">
    <source>
        <dbReference type="SAM" id="SignalP"/>
    </source>
</evidence>
<evidence type="ECO:0000259" key="6">
    <source>
        <dbReference type="PROSITE" id="PS50026"/>
    </source>
</evidence>
<keyword evidence="4" id="KW-1133">Transmembrane helix</keyword>
<name>A0A196SMQ3_BLAHN</name>
<dbReference type="InterPro" id="IPR001879">
    <property type="entry name" value="GPCR_2_extracellular_dom"/>
</dbReference>
<feature type="domain" description="G-protein coupled receptors family 2 profile 1" evidence="7">
    <location>
        <begin position="700"/>
        <end position="782"/>
    </location>
</feature>
<evidence type="ECO:0000259" key="7">
    <source>
        <dbReference type="PROSITE" id="PS50227"/>
    </source>
</evidence>
<feature type="domain" description="G-protein coupled receptors family 2 profile 1" evidence="7">
    <location>
        <begin position="1344"/>
        <end position="1425"/>
    </location>
</feature>
<gene>
    <name evidence="8" type="ORF">AV274_0784</name>
</gene>
<feature type="signal peptide" evidence="5">
    <location>
        <begin position="1"/>
        <end position="18"/>
    </location>
</feature>
<dbReference type="SUPFAM" id="SSF111418">
    <property type="entry name" value="Hormone receptor domain"/>
    <property type="match status" value="1"/>
</dbReference>
<comment type="caution">
    <text evidence="8">The sequence shown here is derived from an EMBL/GenBank/DDBJ whole genome shotgun (WGS) entry which is preliminary data.</text>
</comment>
<evidence type="ECO:0000313" key="8">
    <source>
        <dbReference type="EMBL" id="OAO17487.1"/>
    </source>
</evidence>
<feature type="coiled-coil region" evidence="2">
    <location>
        <begin position="2639"/>
        <end position="2677"/>
    </location>
</feature>
<organism evidence="8 9">
    <name type="scientific">Blastocystis sp. subtype 1 (strain ATCC 50177 / NandII)</name>
    <dbReference type="NCBI Taxonomy" id="478820"/>
    <lineage>
        <taxon>Eukaryota</taxon>
        <taxon>Sar</taxon>
        <taxon>Stramenopiles</taxon>
        <taxon>Bigyra</taxon>
        <taxon>Opalozoa</taxon>
        <taxon>Opalinata</taxon>
        <taxon>Blastocystidae</taxon>
        <taxon>Blastocystis</taxon>
    </lineage>
</organism>
<feature type="region of interest" description="Disordered" evidence="3">
    <location>
        <begin position="2680"/>
        <end position="2721"/>
    </location>
</feature>